<organism evidence="2">
    <name type="scientific">Pyrodinium bahamense</name>
    <dbReference type="NCBI Taxonomy" id="73915"/>
    <lineage>
        <taxon>Eukaryota</taxon>
        <taxon>Sar</taxon>
        <taxon>Alveolata</taxon>
        <taxon>Dinophyceae</taxon>
        <taxon>Gonyaulacales</taxon>
        <taxon>Pyrocystaceae</taxon>
        <taxon>Pyrodinium</taxon>
    </lineage>
</organism>
<sequence>MGGWGDKKLPFLAVGRVRPEPVCLAYHFATSTNEQRDQTMEVFRKLLQAAQNKLQKGERTRLQWNDGSVCCLMDEDGVVLYCVLTSSLAYPERPAYKLLNDLMTEVQKLGEIETATEHSLNQQLQQQMGQLLSQYEDPQMPLESLVPGTPASEAAVAAVSRGKRQMTIYMVLVAALVLVIFLISQVMRSSN</sequence>
<protein>
    <recommendedName>
        <fullName evidence="3">Longin domain-containing protein</fullName>
    </recommendedName>
</protein>
<gene>
    <name evidence="2" type="ORF">PBAH0796_LOCUS13756</name>
</gene>
<feature type="transmembrane region" description="Helical" evidence="1">
    <location>
        <begin position="168"/>
        <end position="187"/>
    </location>
</feature>
<dbReference type="EMBL" id="HBEG01022697">
    <property type="protein sequence ID" value="CAD8358392.1"/>
    <property type="molecule type" value="Transcribed_RNA"/>
</dbReference>
<evidence type="ECO:0008006" key="3">
    <source>
        <dbReference type="Google" id="ProtNLM"/>
    </source>
</evidence>
<proteinExistence type="predicted"/>
<keyword evidence="1" id="KW-0472">Membrane</keyword>
<dbReference type="SUPFAM" id="SSF64356">
    <property type="entry name" value="SNARE-like"/>
    <property type="match status" value="1"/>
</dbReference>
<name>A0A7S0FFK3_9DINO</name>
<keyword evidence="1" id="KW-0812">Transmembrane</keyword>
<accession>A0A7S0FFK3</accession>
<reference evidence="2" key="1">
    <citation type="submission" date="2021-01" db="EMBL/GenBank/DDBJ databases">
        <authorList>
            <person name="Corre E."/>
            <person name="Pelletier E."/>
            <person name="Niang G."/>
            <person name="Scheremetjew M."/>
            <person name="Finn R."/>
            <person name="Kale V."/>
            <person name="Holt S."/>
            <person name="Cochrane G."/>
            <person name="Meng A."/>
            <person name="Brown T."/>
            <person name="Cohen L."/>
        </authorList>
    </citation>
    <scope>NUCLEOTIDE SEQUENCE</scope>
    <source>
        <strain evidence="2">Pbaha01</strain>
    </source>
</reference>
<evidence type="ECO:0000313" key="2">
    <source>
        <dbReference type="EMBL" id="CAD8358392.1"/>
    </source>
</evidence>
<dbReference type="InterPro" id="IPR011012">
    <property type="entry name" value="Longin-like_dom_sf"/>
</dbReference>
<keyword evidence="1" id="KW-1133">Transmembrane helix</keyword>
<dbReference type="AlphaFoldDB" id="A0A7S0FFK3"/>
<dbReference type="Gene3D" id="3.30.450.50">
    <property type="entry name" value="Longin domain"/>
    <property type="match status" value="1"/>
</dbReference>
<evidence type="ECO:0000256" key="1">
    <source>
        <dbReference type="SAM" id="Phobius"/>
    </source>
</evidence>